<keyword evidence="3" id="KW-1185">Reference proteome</keyword>
<proteinExistence type="predicted"/>
<evidence type="ECO:0000256" key="1">
    <source>
        <dbReference type="SAM" id="MobiDB-lite"/>
    </source>
</evidence>
<evidence type="ECO:0000313" key="2">
    <source>
        <dbReference type="EMBL" id="PCH37249.1"/>
    </source>
</evidence>
<accession>A0A2H3JET4</accession>
<sequence>MPMDIIGKPEPENPLVNWLATFEDEEMSTFLPTAYAHSASVAGAAQRHPSGMARQADEHAMM</sequence>
<reference evidence="2 3" key="1">
    <citation type="journal article" date="2012" name="Science">
        <title>The Paleozoic origin of enzymatic lignin decomposition reconstructed from 31 fungal genomes.</title>
        <authorList>
            <person name="Floudas D."/>
            <person name="Binder M."/>
            <person name="Riley R."/>
            <person name="Barry K."/>
            <person name="Blanchette R.A."/>
            <person name="Henrissat B."/>
            <person name="Martinez A.T."/>
            <person name="Otillar R."/>
            <person name="Spatafora J.W."/>
            <person name="Yadav J.S."/>
            <person name="Aerts A."/>
            <person name="Benoit I."/>
            <person name="Boyd A."/>
            <person name="Carlson A."/>
            <person name="Copeland A."/>
            <person name="Coutinho P.M."/>
            <person name="de Vries R.P."/>
            <person name="Ferreira P."/>
            <person name="Findley K."/>
            <person name="Foster B."/>
            <person name="Gaskell J."/>
            <person name="Glotzer D."/>
            <person name="Gorecki P."/>
            <person name="Heitman J."/>
            <person name="Hesse C."/>
            <person name="Hori C."/>
            <person name="Igarashi K."/>
            <person name="Jurgens J.A."/>
            <person name="Kallen N."/>
            <person name="Kersten P."/>
            <person name="Kohler A."/>
            <person name="Kuees U."/>
            <person name="Kumar T.K.A."/>
            <person name="Kuo A."/>
            <person name="LaButti K."/>
            <person name="Larrondo L.F."/>
            <person name="Lindquist E."/>
            <person name="Ling A."/>
            <person name="Lombard V."/>
            <person name="Lucas S."/>
            <person name="Lundell T."/>
            <person name="Martin R."/>
            <person name="McLaughlin D.J."/>
            <person name="Morgenstern I."/>
            <person name="Morin E."/>
            <person name="Murat C."/>
            <person name="Nagy L.G."/>
            <person name="Nolan M."/>
            <person name="Ohm R.A."/>
            <person name="Patyshakuliyeva A."/>
            <person name="Rokas A."/>
            <person name="Ruiz-Duenas F.J."/>
            <person name="Sabat G."/>
            <person name="Salamov A."/>
            <person name="Samejima M."/>
            <person name="Schmutz J."/>
            <person name="Slot J.C."/>
            <person name="St John F."/>
            <person name="Stenlid J."/>
            <person name="Sun H."/>
            <person name="Sun S."/>
            <person name="Syed K."/>
            <person name="Tsang A."/>
            <person name="Wiebenga A."/>
            <person name="Young D."/>
            <person name="Pisabarro A."/>
            <person name="Eastwood D.C."/>
            <person name="Martin F."/>
            <person name="Cullen D."/>
            <person name="Grigoriev I.V."/>
            <person name="Hibbett D.S."/>
        </authorList>
    </citation>
    <scope>NUCLEOTIDE SEQUENCE [LARGE SCALE GENOMIC DNA]</scope>
    <source>
        <strain evidence="2 3">MD-104</strain>
    </source>
</reference>
<protein>
    <submittedName>
        <fullName evidence="2">Uncharacterized protein</fullName>
    </submittedName>
</protein>
<feature type="region of interest" description="Disordered" evidence="1">
    <location>
        <begin position="42"/>
        <end position="62"/>
    </location>
</feature>
<dbReference type="EMBL" id="KB467920">
    <property type="protein sequence ID" value="PCH37249.1"/>
    <property type="molecule type" value="Genomic_DNA"/>
</dbReference>
<gene>
    <name evidence="2" type="ORF">WOLCODRAFT_157954</name>
</gene>
<organism evidence="2 3">
    <name type="scientific">Wolfiporia cocos (strain MD-104)</name>
    <name type="common">Brown rot fungus</name>
    <dbReference type="NCBI Taxonomy" id="742152"/>
    <lineage>
        <taxon>Eukaryota</taxon>
        <taxon>Fungi</taxon>
        <taxon>Dikarya</taxon>
        <taxon>Basidiomycota</taxon>
        <taxon>Agaricomycotina</taxon>
        <taxon>Agaricomycetes</taxon>
        <taxon>Polyporales</taxon>
        <taxon>Phaeolaceae</taxon>
        <taxon>Wolfiporia</taxon>
    </lineage>
</organism>
<name>A0A2H3JET4_WOLCO</name>
<dbReference type="AlphaFoldDB" id="A0A2H3JET4"/>
<evidence type="ECO:0000313" key="3">
    <source>
        <dbReference type="Proteomes" id="UP000218811"/>
    </source>
</evidence>
<dbReference type="Proteomes" id="UP000218811">
    <property type="component" value="Unassembled WGS sequence"/>
</dbReference>